<reference evidence="1 2" key="1">
    <citation type="submission" date="2024-11" db="EMBL/GenBank/DDBJ databases">
        <title>Adaptive evolution of stress response genes in parasites aligns with host niche diversity.</title>
        <authorList>
            <person name="Hahn C."/>
            <person name="Resl P."/>
        </authorList>
    </citation>
    <scope>NUCLEOTIDE SEQUENCE [LARGE SCALE GENOMIC DNA]</scope>
    <source>
        <strain evidence="1">EGGRZ-B1_66</strain>
        <tissue evidence="1">Body</tissue>
    </source>
</reference>
<dbReference type="EMBL" id="JBJKFK010003026">
    <property type="protein sequence ID" value="KAL3310358.1"/>
    <property type="molecule type" value="Genomic_DNA"/>
</dbReference>
<dbReference type="Proteomes" id="UP001626550">
    <property type="component" value="Unassembled WGS sequence"/>
</dbReference>
<evidence type="ECO:0000313" key="1">
    <source>
        <dbReference type="EMBL" id="KAL3310358.1"/>
    </source>
</evidence>
<name>A0ABD2PS94_9PLAT</name>
<evidence type="ECO:0000313" key="2">
    <source>
        <dbReference type="Proteomes" id="UP001626550"/>
    </source>
</evidence>
<proteinExistence type="predicted"/>
<organism evidence="1 2">
    <name type="scientific">Cichlidogyrus casuarinus</name>
    <dbReference type="NCBI Taxonomy" id="1844966"/>
    <lineage>
        <taxon>Eukaryota</taxon>
        <taxon>Metazoa</taxon>
        <taxon>Spiralia</taxon>
        <taxon>Lophotrochozoa</taxon>
        <taxon>Platyhelminthes</taxon>
        <taxon>Monogenea</taxon>
        <taxon>Monopisthocotylea</taxon>
        <taxon>Dactylogyridea</taxon>
        <taxon>Ancyrocephalidae</taxon>
        <taxon>Cichlidogyrus</taxon>
    </lineage>
</organism>
<gene>
    <name evidence="1" type="ORF">Ciccas_011080</name>
</gene>
<accession>A0ABD2PS94</accession>
<protein>
    <submittedName>
        <fullName evidence="1">Uncharacterized protein</fullName>
    </submittedName>
</protein>
<sequence length="189" mass="21930">MTFLFEEYNELSCEILRNNHDNFPYAFVCSVLSMCSDASICDPEITKQFFEDCQLQESLIACVTRTEFITSEPIVSTFYPFLKGFEFYTEFPPSDGRLPYSVNQVAKSIFQAFLKCCKSRNCLDDLIKVVRFVELTNQFYPSTELTNLIGNYIDDVIAQLANPNRTSIRSIGYKFVDFWKIINTYFLSN</sequence>
<keyword evidence="2" id="KW-1185">Reference proteome</keyword>
<dbReference type="AlphaFoldDB" id="A0ABD2PS94"/>
<comment type="caution">
    <text evidence="1">The sequence shown here is derived from an EMBL/GenBank/DDBJ whole genome shotgun (WGS) entry which is preliminary data.</text>
</comment>